<evidence type="ECO:0000256" key="1">
    <source>
        <dbReference type="SAM" id="MobiDB-lite"/>
    </source>
</evidence>
<evidence type="ECO:0008006" key="4">
    <source>
        <dbReference type="Google" id="ProtNLM"/>
    </source>
</evidence>
<proteinExistence type="predicted"/>
<feature type="region of interest" description="Disordered" evidence="1">
    <location>
        <begin position="213"/>
        <end position="234"/>
    </location>
</feature>
<dbReference type="RefSeq" id="WP_052604271.1">
    <property type="nucleotide sequence ID" value="NZ_JXYS01000011.1"/>
</dbReference>
<gene>
    <name evidence="2" type="ORF">AXFE_04710</name>
</gene>
<evidence type="ECO:0000313" key="2">
    <source>
        <dbReference type="EMBL" id="KJF18633.1"/>
    </source>
</evidence>
<dbReference type="Proteomes" id="UP000032360">
    <property type="component" value="Unassembled WGS sequence"/>
</dbReference>
<sequence>MKVTSRKDRMTKQAYRGRYLSKNNRHIPNSERGDLAVIVAILAVLLLSAIPLATYAATVNQLPLTRGSQDYQSALGAAESGVTDYLNRMNQIALNQAGNYWKYSASNLPPDGNGAFTGWVAVPGSTNEYFHYTPDASNTASTGIVYLTSTGIALHGAQTQTRTVKVALRTNGFLDYLLMTDTMMVDPSLAPNFDSAFNSAKAAATECGYKFSQPNDNAAGSPADSDSDSYSYDQNTTGPERYTCYGLINYYGTGQIFNGPLMTNDMYYLYGTPQFNARVYSGSTTTSGYSSHPYWIDPQNAYFGMNSSDNPTFIHPGDPSHQPALVFPTNNSSLGNAAKAGGCIYYGPTSIVFLGSSMSVYSPETSSSATNAGCTGSGNLPLPANGAIYVNSLPSGQSCPVNTQITVGGNSFDCSQGEVAVQGTITGGITVGSYNNIYIDGNLEYTNCGSSSSNDVLGLVAQSFVKVSSNFANDNITPDNCFSQPSTNPVIMAAILTLNDSFEVQHFWDTSRGVLGTIYLDGSLAGKYADIEGSFNNNGATVSGYNTTYTYDPRLAYLTPPFFLSPVNSAWKTVSSVETVNPSGLPAIP</sequence>
<organism evidence="2 3">
    <name type="scientific">Acidithrix ferrooxidans</name>
    <dbReference type="NCBI Taxonomy" id="1280514"/>
    <lineage>
        <taxon>Bacteria</taxon>
        <taxon>Bacillati</taxon>
        <taxon>Actinomycetota</taxon>
        <taxon>Acidimicrobiia</taxon>
        <taxon>Acidimicrobiales</taxon>
        <taxon>Acidimicrobiaceae</taxon>
        <taxon>Acidithrix</taxon>
    </lineage>
</organism>
<dbReference type="AlphaFoldDB" id="A0A0D8HL25"/>
<keyword evidence="3" id="KW-1185">Reference proteome</keyword>
<accession>A0A0D8HL25</accession>
<protein>
    <recommendedName>
        <fullName evidence="4">Type 4 fimbrial biogenesis protein PilX N-terminal domain-containing protein</fullName>
    </recommendedName>
</protein>
<name>A0A0D8HL25_9ACTN</name>
<dbReference type="OrthoDB" id="36432at2"/>
<dbReference type="STRING" id="1280514.AXFE_04710"/>
<dbReference type="EMBL" id="JXYS01000011">
    <property type="protein sequence ID" value="KJF18633.1"/>
    <property type="molecule type" value="Genomic_DNA"/>
</dbReference>
<evidence type="ECO:0000313" key="3">
    <source>
        <dbReference type="Proteomes" id="UP000032360"/>
    </source>
</evidence>
<comment type="caution">
    <text evidence="2">The sequence shown here is derived from an EMBL/GenBank/DDBJ whole genome shotgun (WGS) entry which is preliminary data.</text>
</comment>
<reference evidence="2 3" key="1">
    <citation type="submission" date="2015-01" db="EMBL/GenBank/DDBJ databases">
        <title>Draft genome of the acidophilic iron oxidizer Acidithrix ferrooxidans strain Py-F3.</title>
        <authorList>
            <person name="Poehlein A."/>
            <person name="Eisen S."/>
            <person name="Schloemann M."/>
            <person name="Johnson B.D."/>
            <person name="Daniel R."/>
            <person name="Muehling M."/>
        </authorList>
    </citation>
    <scope>NUCLEOTIDE SEQUENCE [LARGE SCALE GENOMIC DNA]</scope>
    <source>
        <strain evidence="2 3">Py-F3</strain>
    </source>
</reference>